<accession>A0A918KDF6</accession>
<dbReference type="AlphaFoldDB" id="A0A918KDF6"/>
<evidence type="ECO:0000313" key="3">
    <source>
        <dbReference type="Proteomes" id="UP000645555"/>
    </source>
</evidence>
<sequence length="119" mass="12020">MPSTSASWLWAALFARSTSADTDASKEDAAAEAEDAAAETAARPDSRSDSSADGAVPLNEAVSGGVGRSPVDEPESLSLLHDVRTAAPRAATHTAAVTAAVRVLPGRRGSRGCVVFIGS</sequence>
<comment type="caution">
    <text evidence="2">The sequence shown here is derived from an EMBL/GenBank/DDBJ whole genome shotgun (WGS) entry which is preliminary data.</text>
</comment>
<reference evidence="2" key="2">
    <citation type="submission" date="2020-09" db="EMBL/GenBank/DDBJ databases">
        <authorList>
            <person name="Sun Q."/>
            <person name="Ohkuma M."/>
        </authorList>
    </citation>
    <scope>NUCLEOTIDE SEQUENCE</scope>
    <source>
        <strain evidence="2">JCM 4956</strain>
    </source>
</reference>
<evidence type="ECO:0000313" key="2">
    <source>
        <dbReference type="EMBL" id="GGX59293.1"/>
    </source>
</evidence>
<dbReference type="EMBL" id="BMWD01000008">
    <property type="protein sequence ID" value="GGX59293.1"/>
    <property type="molecule type" value="Genomic_DNA"/>
</dbReference>
<organism evidence="2 3">
    <name type="scientific">Streptomyces fructofermentans</name>
    <dbReference type="NCBI Taxonomy" id="152141"/>
    <lineage>
        <taxon>Bacteria</taxon>
        <taxon>Bacillati</taxon>
        <taxon>Actinomycetota</taxon>
        <taxon>Actinomycetes</taxon>
        <taxon>Kitasatosporales</taxon>
        <taxon>Streptomycetaceae</taxon>
        <taxon>Streptomyces</taxon>
    </lineage>
</organism>
<gene>
    <name evidence="2" type="ORF">GCM10010515_29060</name>
</gene>
<feature type="region of interest" description="Disordered" evidence="1">
    <location>
        <begin position="17"/>
        <end position="75"/>
    </location>
</feature>
<proteinExistence type="predicted"/>
<dbReference type="Proteomes" id="UP000645555">
    <property type="component" value="Unassembled WGS sequence"/>
</dbReference>
<reference evidence="2" key="1">
    <citation type="journal article" date="2014" name="Int. J. Syst. Evol. Microbiol.">
        <title>Complete genome sequence of Corynebacterium casei LMG S-19264T (=DSM 44701T), isolated from a smear-ripened cheese.</title>
        <authorList>
            <consortium name="US DOE Joint Genome Institute (JGI-PGF)"/>
            <person name="Walter F."/>
            <person name="Albersmeier A."/>
            <person name="Kalinowski J."/>
            <person name="Ruckert C."/>
        </authorList>
    </citation>
    <scope>NUCLEOTIDE SEQUENCE</scope>
    <source>
        <strain evidence="2">JCM 4956</strain>
    </source>
</reference>
<protein>
    <submittedName>
        <fullName evidence="2">Uncharacterized protein</fullName>
    </submittedName>
</protein>
<evidence type="ECO:0000256" key="1">
    <source>
        <dbReference type="SAM" id="MobiDB-lite"/>
    </source>
</evidence>
<keyword evidence="3" id="KW-1185">Reference proteome</keyword>
<name>A0A918KDF6_9ACTN</name>